<evidence type="ECO:0000313" key="1">
    <source>
        <dbReference type="EMBL" id="CAB4606910.1"/>
    </source>
</evidence>
<protein>
    <submittedName>
        <fullName evidence="1">Unannotated protein</fullName>
    </submittedName>
</protein>
<dbReference type="AlphaFoldDB" id="A0A6J6H2J6"/>
<name>A0A6J6H2J6_9ZZZZ</name>
<proteinExistence type="predicted"/>
<gene>
    <name evidence="1" type="ORF">UFOPK1826_01037</name>
</gene>
<organism evidence="1">
    <name type="scientific">freshwater metagenome</name>
    <dbReference type="NCBI Taxonomy" id="449393"/>
    <lineage>
        <taxon>unclassified sequences</taxon>
        <taxon>metagenomes</taxon>
        <taxon>ecological metagenomes</taxon>
    </lineage>
</organism>
<accession>A0A6J6H2J6</accession>
<dbReference type="EMBL" id="CAEZUN010000131">
    <property type="protein sequence ID" value="CAB4606910.1"/>
    <property type="molecule type" value="Genomic_DNA"/>
</dbReference>
<reference evidence="1" key="1">
    <citation type="submission" date="2020-05" db="EMBL/GenBank/DDBJ databases">
        <authorList>
            <person name="Chiriac C."/>
            <person name="Salcher M."/>
            <person name="Ghai R."/>
            <person name="Kavagutti S V."/>
        </authorList>
    </citation>
    <scope>NUCLEOTIDE SEQUENCE</scope>
</reference>
<sequence>MQRSTKFAHTRYLGDKRTQLVYDVDSLDSETYSEIIEDIVNQEVGLCFAPDTLPEARNRGYKLATSAKVRRHRKPHA</sequence>